<name>A0ACC0U246_9AGAM</name>
<proteinExistence type="predicted"/>
<keyword evidence="2" id="KW-1185">Reference proteome</keyword>
<reference evidence="1" key="1">
    <citation type="submission" date="2021-03" db="EMBL/GenBank/DDBJ databases">
        <title>Evolutionary priming and transition to the ectomycorrhizal habit in an iconic lineage of mushroom-forming fungi: is preadaptation a requirement?</title>
        <authorList>
            <consortium name="DOE Joint Genome Institute"/>
            <person name="Looney B.P."/>
            <person name="Miyauchi S."/>
            <person name="Morin E."/>
            <person name="Drula E."/>
            <person name="Courty P.E."/>
            <person name="Chicoki N."/>
            <person name="Fauchery L."/>
            <person name="Kohler A."/>
            <person name="Kuo A."/>
            <person name="LaButti K."/>
            <person name="Pangilinan J."/>
            <person name="Lipzen A."/>
            <person name="Riley R."/>
            <person name="Andreopoulos W."/>
            <person name="He G."/>
            <person name="Johnson J."/>
            <person name="Barry K.W."/>
            <person name="Grigoriev I.V."/>
            <person name="Nagy L."/>
            <person name="Hibbett D."/>
            <person name="Henrissat B."/>
            <person name="Matheny P.B."/>
            <person name="Labbe J."/>
            <person name="Martin A.F."/>
        </authorList>
    </citation>
    <scope>NUCLEOTIDE SEQUENCE</scope>
    <source>
        <strain evidence="1">BPL698</strain>
    </source>
</reference>
<comment type="caution">
    <text evidence="1">The sequence shown here is derived from an EMBL/GenBank/DDBJ whole genome shotgun (WGS) entry which is preliminary data.</text>
</comment>
<protein>
    <submittedName>
        <fullName evidence="1">Uncharacterized protein</fullName>
    </submittedName>
</protein>
<sequence>MSRLESLHIEFQSPRSRPDPDNRRPTPLTRHVLHFLVWWEFKGVHEYLEDVMAWIDAPHLSELSTFFFMDLDFHVPQLHRFIGHSEELKKLKRASIAFTQGYVTVTLAQFTVNFVQLLLQIRCQESDWLLSTMAQVFHSSLPPFSSLEELVINDKSPDHQQPHWKDDMESTQWLELLDPFATVKDLYLSKGVALRLEHALQELDWERVAEVLPALQNIFVEDLEPSGLDQADLGKLVAARQLSSHPVAIHRWGPEGSLHL</sequence>
<organism evidence="1 2">
    <name type="scientific">Russula earlei</name>
    <dbReference type="NCBI Taxonomy" id="71964"/>
    <lineage>
        <taxon>Eukaryota</taxon>
        <taxon>Fungi</taxon>
        <taxon>Dikarya</taxon>
        <taxon>Basidiomycota</taxon>
        <taxon>Agaricomycotina</taxon>
        <taxon>Agaricomycetes</taxon>
        <taxon>Russulales</taxon>
        <taxon>Russulaceae</taxon>
        <taxon>Russula</taxon>
    </lineage>
</organism>
<evidence type="ECO:0000313" key="1">
    <source>
        <dbReference type="EMBL" id="KAI9458972.1"/>
    </source>
</evidence>
<accession>A0ACC0U246</accession>
<gene>
    <name evidence="1" type="ORF">F5148DRAFT_1287275</name>
</gene>
<dbReference type="Proteomes" id="UP001207468">
    <property type="component" value="Unassembled WGS sequence"/>
</dbReference>
<dbReference type="EMBL" id="JAGFNK010000204">
    <property type="protein sequence ID" value="KAI9458972.1"/>
    <property type="molecule type" value="Genomic_DNA"/>
</dbReference>
<evidence type="ECO:0000313" key="2">
    <source>
        <dbReference type="Proteomes" id="UP001207468"/>
    </source>
</evidence>